<dbReference type="AlphaFoldDB" id="A0ABD1HC58"/>
<evidence type="ECO:0000313" key="3">
    <source>
        <dbReference type="Proteomes" id="UP001567538"/>
    </source>
</evidence>
<feature type="domain" description="Transposase MuDR plant" evidence="1">
    <location>
        <begin position="21"/>
        <end position="72"/>
    </location>
</feature>
<evidence type="ECO:0000313" key="2">
    <source>
        <dbReference type="EMBL" id="KAL1554010.1"/>
    </source>
</evidence>
<sequence length="139" mass="15531">MDEEIIFAFVGLTLEKYSDAVERAVKQHTIKTQFELGIEKSNQTLFRVYCKAKSCQWSIVARLMKDEKQIKVSTNKGEHFCSSTGRLLLDYLKVRLMKNGLVYGAAKEGNWKSTSSSYLFICLQGVGECCEGGVSRGGA</sequence>
<gene>
    <name evidence="2" type="ORF">AAHA92_14615</name>
</gene>
<dbReference type="Pfam" id="PF03108">
    <property type="entry name" value="DBD_Tnp_Mut"/>
    <property type="match status" value="1"/>
</dbReference>
<dbReference type="EMBL" id="JBEAFC010000006">
    <property type="protein sequence ID" value="KAL1554010.1"/>
    <property type="molecule type" value="Genomic_DNA"/>
</dbReference>
<reference evidence="2 3" key="1">
    <citation type="submission" date="2024-06" db="EMBL/GenBank/DDBJ databases">
        <title>A chromosome level genome sequence of Diviner's sage (Salvia divinorum).</title>
        <authorList>
            <person name="Ford S.A."/>
            <person name="Ro D.-K."/>
            <person name="Ness R.W."/>
            <person name="Phillips M.A."/>
        </authorList>
    </citation>
    <scope>NUCLEOTIDE SEQUENCE [LARGE SCALE GENOMIC DNA]</scope>
    <source>
        <strain evidence="2">SAF-2024a</strain>
        <tissue evidence="2">Leaf</tissue>
    </source>
</reference>
<name>A0ABD1HC58_SALDI</name>
<proteinExistence type="predicted"/>
<dbReference type="InterPro" id="IPR004332">
    <property type="entry name" value="Transposase_MuDR"/>
</dbReference>
<comment type="caution">
    <text evidence="2">The sequence shown here is derived from an EMBL/GenBank/DDBJ whole genome shotgun (WGS) entry which is preliminary data.</text>
</comment>
<keyword evidence="3" id="KW-1185">Reference proteome</keyword>
<organism evidence="2 3">
    <name type="scientific">Salvia divinorum</name>
    <name type="common">Maria pastora</name>
    <name type="synonym">Diviner's sage</name>
    <dbReference type="NCBI Taxonomy" id="28513"/>
    <lineage>
        <taxon>Eukaryota</taxon>
        <taxon>Viridiplantae</taxon>
        <taxon>Streptophyta</taxon>
        <taxon>Embryophyta</taxon>
        <taxon>Tracheophyta</taxon>
        <taxon>Spermatophyta</taxon>
        <taxon>Magnoliopsida</taxon>
        <taxon>eudicotyledons</taxon>
        <taxon>Gunneridae</taxon>
        <taxon>Pentapetalae</taxon>
        <taxon>asterids</taxon>
        <taxon>lamiids</taxon>
        <taxon>Lamiales</taxon>
        <taxon>Lamiaceae</taxon>
        <taxon>Nepetoideae</taxon>
        <taxon>Mentheae</taxon>
        <taxon>Salviinae</taxon>
        <taxon>Salvia</taxon>
        <taxon>Salvia subgen. Calosphace</taxon>
    </lineage>
</organism>
<dbReference type="Proteomes" id="UP001567538">
    <property type="component" value="Unassembled WGS sequence"/>
</dbReference>
<protein>
    <recommendedName>
        <fullName evidence="1">Transposase MuDR plant domain-containing protein</fullName>
    </recommendedName>
</protein>
<evidence type="ECO:0000259" key="1">
    <source>
        <dbReference type="Pfam" id="PF03108"/>
    </source>
</evidence>
<accession>A0ABD1HC58</accession>